<reference evidence="2 3" key="1">
    <citation type="submission" date="2016-12" db="EMBL/GenBank/DDBJ databases">
        <title>The draft genome sequence of Actinophytocola sp. 11-183.</title>
        <authorList>
            <person name="Wang W."/>
            <person name="Yuan L."/>
        </authorList>
    </citation>
    <scope>NUCLEOTIDE SEQUENCE [LARGE SCALE GENOMIC DNA]</scope>
    <source>
        <strain evidence="2 3">11-183</strain>
    </source>
</reference>
<protein>
    <submittedName>
        <fullName evidence="2">Uncharacterized protein</fullName>
    </submittedName>
</protein>
<dbReference type="OrthoDB" id="3690884at2"/>
<evidence type="ECO:0000313" key="3">
    <source>
        <dbReference type="Proteomes" id="UP000185596"/>
    </source>
</evidence>
<sequence length="214" mass="23012">MRLAFPDEVHRIPVEQPERAVRELTALLGELREGTAADLEPIASEAVETAIREGAFLMAVVAPAGAAPAMLTGVVLAVPPTWDGDTAESLRDAVEDRGGPDVRETATVETGLGPAVLVQRVPGVEQARERRALTIQLQAFVPEPGSGRMLLLTLAAPTAHGWTVHQELFASLVASARPDNEDEREDEREDQPQDTVGADAPVEDQSFEAHTYRL</sequence>
<organism evidence="2 3">
    <name type="scientific">Actinophytocola xanthii</name>
    <dbReference type="NCBI Taxonomy" id="1912961"/>
    <lineage>
        <taxon>Bacteria</taxon>
        <taxon>Bacillati</taxon>
        <taxon>Actinomycetota</taxon>
        <taxon>Actinomycetes</taxon>
        <taxon>Pseudonocardiales</taxon>
        <taxon>Pseudonocardiaceae</taxon>
    </lineage>
</organism>
<keyword evidence="3" id="KW-1185">Reference proteome</keyword>
<dbReference type="AlphaFoldDB" id="A0A1Q8CWA5"/>
<accession>A0A1Q8CWA5</accession>
<dbReference type="STRING" id="1912961.BU204_04985"/>
<proteinExistence type="predicted"/>
<feature type="region of interest" description="Disordered" evidence="1">
    <location>
        <begin position="174"/>
        <end position="214"/>
    </location>
</feature>
<gene>
    <name evidence="2" type="ORF">BU204_04985</name>
</gene>
<evidence type="ECO:0000256" key="1">
    <source>
        <dbReference type="SAM" id="MobiDB-lite"/>
    </source>
</evidence>
<name>A0A1Q8CWA5_9PSEU</name>
<dbReference type="EMBL" id="MSIE01000006">
    <property type="protein sequence ID" value="OLF18622.1"/>
    <property type="molecule type" value="Genomic_DNA"/>
</dbReference>
<feature type="compositionally biased region" description="Acidic residues" evidence="1">
    <location>
        <begin position="180"/>
        <end position="189"/>
    </location>
</feature>
<dbReference type="Proteomes" id="UP000185596">
    <property type="component" value="Unassembled WGS sequence"/>
</dbReference>
<comment type="caution">
    <text evidence="2">The sequence shown here is derived from an EMBL/GenBank/DDBJ whole genome shotgun (WGS) entry which is preliminary data.</text>
</comment>
<evidence type="ECO:0000313" key="2">
    <source>
        <dbReference type="EMBL" id="OLF18622.1"/>
    </source>
</evidence>
<dbReference type="RefSeq" id="WP_075124352.1">
    <property type="nucleotide sequence ID" value="NZ_MSIE01000006.1"/>
</dbReference>